<proteinExistence type="predicted"/>
<dbReference type="KEGG" id="sxi:SXIM_17560"/>
<feature type="transmembrane region" description="Helical" evidence="1">
    <location>
        <begin position="41"/>
        <end position="63"/>
    </location>
</feature>
<reference evidence="2" key="1">
    <citation type="submission" date="2019-08" db="EMBL/GenBank/DDBJ databases">
        <title>Complete genome sequence of a mangrove-derived Streptomyces xiamenensis.</title>
        <authorList>
            <person name="Xu J."/>
        </authorList>
    </citation>
    <scope>NUCLEOTIDE SEQUENCE</scope>
    <source>
        <strain evidence="2">318</strain>
    </source>
</reference>
<keyword evidence="1" id="KW-0472">Membrane</keyword>
<evidence type="ECO:0000313" key="3">
    <source>
        <dbReference type="Proteomes" id="UP000034034"/>
    </source>
</evidence>
<protein>
    <submittedName>
        <fullName evidence="2">Membrane protein</fullName>
    </submittedName>
</protein>
<organism evidence="2 3">
    <name type="scientific">Streptomyces xiamenensis</name>
    <dbReference type="NCBI Taxonomy" id="408015"/>
    <lineage>
        <taxon>Bacteria</taxon>
        <taxon>Bacillati</taxon>
        <taxon>Actinomycetota</taxon>
        <taxon>Actinomycetes</taxon>
        <taxon>Kitasatosporales</taxon>
        <taxon>Streptomycetaceae</taxon>
        <taxon>Streptomyces</taxon>
    </lineage>
</organism>
<dbReference type="AlphaFoldDB" id="A0A0F7FTR8"/>
<keyword evidence="1" id="KW-1133">Transmembrane helix</keyword>
<gene>
    <name evidence="2" type="ORF">SXIM_17560</name>
</gene>
<dbReference type="RefSeq" id="WP_046723521.1">
    <property type="nucleotide sequence ID" value="NZ_CP009922.3"/>
</dbReference>
<keyword evidence="1" id="KW-0812">Transmembrane</keyword>
<accession>A0A0F7FTR8</accession>
<name>A0A0F7FTR8_9ACTN</name>
<dbReference type="PATRIC" id="fig|408015.6.peg.1792"/>
<sequence>MTAADWLVCANCAGRVSEGRCAVCRDRRARMREERGAWGPLGGPGALLMAALLALVAVALLVARPA</sequence>
<evidence type="ECO:0000313" key="2">
    <source>
        <dbReference type="EMBL" id="AKG43140.1"/>
    </source>
</evidence>
<dbReference type="HOGENOM" id="CLU_207336_0_0_11"/>
<dbReference type="Proteomes" id="UP000034034">
    <property type="component" value="Chromosome"/>
</dbReference>
<evidence type="ECO:0000256" key="1">
    <source>
        <dbReference type="SAM" id="Phobius"/>
    </source>
</evidence>
<dbReference type="EMBL" id="CP009922">
    <property type="protein sequence ID" value="AKG43140.1"/>
    <property type="molecule type" value="Genomic_DNA"/>
</dbReference>
<keyword evidence="3" id="KW-1185">Reference proteome</keyword>